<dbReference type="GO" id="GO:0005686">
    <property type="term" value="C:U2 snRNP"/>
    <property type="evidence" value="ECO:0007669"/>
    <property type="project" value="TreeGrafter"/>
</dbReference>
<dbReference type="SMART" id="SM00648">
    <property type="entry name" value="SWAP"/>
    <property type="match status" value="2"/>
</dbReference>
<accession>A0A565BGF4</accession>
<protein>
    <recommendedName>
        <fullName evidence="2">SURP motif domain-containing protein</fullName>
    </recommendedName>
</protein>
<dbReference type="PANTHER" id="PTHR15316">
    <property type="entry name" value="SPLICEOSOME ASSOCIATED PROTEIN 114/SWAP SPLICING FACTOR-RELATED"/>
    <property type="match status" value="1"/>
</dbReference>
<proteinExistence type="predicted"/>
<dbReference type="AlphaFoldDB" id="A0A565BGF4"/>
<name>A0A565BGF4_9BRAS</name>
<dbReference type="PROSITE" id="PS50128">
    <property type="entry name" value="SURP"/>
    <property type="match status" value="2"/>
</dbReference>
<dbReference type="GO" id="GO:0045292">
    <property type="term" value="P:mRNA cis splicing, via spliceosome"/>
    <property type="evidence" value="ECO:0007669"/>
    <property type="project" value="InterPro"/>
</dbReference>
<dbReference type="InterPro" id="IPR000061">
    <property type="entry name" value="Surp"/>
</dbReference>
<evidence type="ECO:0000256" key="1">
    <source>
        <dbReference type="ARBA" id="ARBA00022664"/>
    </source>
</evidence>
<dbReference type="SUPFAM" id="SSF109905">
    <property type="entry name" value="Surp module (SWAP domain)"/>
    <property type="match status" value="2"/>
</dbReference>
<sequence length="191" mass="22520">MRSMLNHTASFIAEKRSEFEKKIMSVNVNDAIFNFLRSSDPHHAFYQQKITEYRARIQAQFRVPPKVTVTLAPVPQPPREELGIIKLTAQFVARYGRFVMFDLMKMKDRQFDFLNPKDYRFNFFTKVVESYAKVMKTPQDFKKTLGENVNATTTILEGFFRLSSTVGRREENEILEMTESEWARIESEFFC</sequence>
<dbReference type="GO" id="GO:0003723">
    <property type="term" value="F:RNA binding"/>
    <property type="evidence" value="ECO:0007669"/>
    <property type="project" value="InterPro"/>
</dbReference>
<feature type="domain" description="SURP motif" evidence="2">
    <location>
        <begin position="4"/>
        <end position="46"/>
    </location>
</feature>
<feature type="domain" description="SURP motif" evidence="2">
    <location>
        <begin position="84"/>
        <end position="124"/>
    </location>
</feature>
<reference evidence="3" key="1">
    <citation type="submission" date="2019-07" db="EMBL/GenBank/DDBJ databases">
        <authorList>
            <person name="Dittberner H."/>
        </authorList>
    </citation>
    <scope>NUCLEOTIDE SEQUENCE [LARGE SCALE GENOMIC DNA]</scope>
</reference>
<dbReference type="OrthoDB" id="1108163at2759"/>
<dbReference type="Pfam" id="PF01805">
    <property type="entry name" value="Surp"/>
    <property type="match status" value="2"/>
</dbReference>
<gene>
    <name evidence="3" type="ORF">ANE_LOCUS10900</name>
</gene>
<evidence type="ECO:0000313" key="3">
    <source>
        <dbReference type="EMBL" id="VVB00456.1"/>
    </source>
</evidence>
<keyword evidence="1" id="KW-0507">mRNA processing</keyword>
<comment type="caution">
    <text evidence="3">The sequence shown here is derived from an EMBL/GenBank/DDBJ whole genome shotgun (WGS) entry which is preliminary data.</text>
</comment>
<dbReference type="EMBL" id="CABITT030000004">
    <property type="protein sequence ID" value="VVB00456.1"/>
    <property type="molecule type" value="Genomic_DNA"/>
</dbReference>
<evidence type="ECO:0000313" key="4">
    <source>
        <dbReference type="Proteomes" id="UP000489600"/>
    </source>
</evidence>
<dbReference type="GO" id="GO:0000381">
    <property type="term" value="P:regulation of alternative mRNA splicing, via spliceosome"/>
    <property type="evidence" value="ECO:0007669"/>
    <property type="project" value="TreeGrafter"/>
</dbReference>
<keyword evidence="4" id="KW-1185">Reference proteome</keyword>
<dbReference type="GO" id="GO:0071013">
    <property type="term" value="C:catalytic step 2 spliceosome"/>
    <property type="evidence" value="ECO:0007669"/>
    <property type="project" value="TreeGrafter"/>
</dbReference>
<dbReference type="InterPro" id="IPR045146">
    <property type="entry name" value="SF3A1"/>
</dbReference>
<dbReference type="PANTHER" id="PTHR15316:SF1">
    <property type="entry name" value="SPLICING FACTOR 3A SUBUNIT 1"/>
    <property type="match status" value="1"/>
</dbReference>
<dbReference type="GO" id="GO:0071004">
    <property type="term" value="C:U2-type prespliceosome"/>
    <property type="evidence" value="ECO:0007669"/>
    <property type="project" value="TreeGrafter"/>
</dbReference>
<organism evidence="3 4">
    <name type="scientific">Arabis nemorensis</name>
    <dbReference type="NCBI Taxonomy" id="586526"/>
    <lineage>
        <taxon>Eukaryota</taxon>
        <taxon>Viridiplantae</taxon>
        <taxon>Streptophyta</taxon>
        <taxon>Embryophyta</taxon>
        <taxon>Tracheophyta</taxon>
        <taxon>Spermatophyta</taxon>
        <taxon>Magnoliopsida</taxon>
        <taxon>eudicotyledons</taxon>
        <taxon>Gunneridae</taxon>
        <taxon>Pentapetalae</taxon>
        <taxon>rosids</taxon>
        <taxon>malvids</taxon>
        <taxon>Brassicales</taxon>
        <taxon>Brassicaceae</taxon>
        <taxon>Arabideae</taxon>
        <taxon>Arabis</taxon>
    </lineage>
</organism>
<evidence type="ECO:0000259" key="2">
    <source>
        <dbReference type="PROSITE" id="PS50128"/>
    </source>
</evidence>
<dbReference type="InterPro" id="IPR035967">
    <property type="entry name" value="SWAP/Surp_sf"/>
</dbReference>
<dbReference type="Proteomes" id="UP000489600">
    <property type="component" value="Unassembled WGS sequence"/>
</dbReference>
<dbReference type="Gene3D" id="1.10.10.790">
    <property type="entry name" value="Surp module"/>
    <property type="match status" value="2"/>
</dbReference>